<dbReference type="GO" id="GO:0005763">
    <property type="term" value="C:mitochondrial small ribosomal subunit"/>
    <property type="evidence" value="ECO:0007669"/>
    <property type="project" value="TreeGrafter"/>
</dbReference>
<name>A0A6L2PG03_COPFO</name>
<keyword evidence="3" id="KW-0809">Transit peptide</keyword>
<evidence type="ECO:0000256" key="2">
    <source>
        <dbReference type="ARBA" id="ARBA00008434"/>
    </source>
</evidence>
<evidence type="ECO:0000256" key="4">
    <source>
        <dbReference type="ARBA" id="ARBA00022980"/>
    </source>
</evidence>
<comment type="similarity">
    <text evidence="2">Belongs to the universal ribosomal protein uS15 family.</text>
</comment>
<keyword evidence="4" id="KW-0689">Ribosomal protein</keyword>
<dbReference type="FunCoup" id="A0A6L2PG03">
    <property type="interactions" value="757"/>
</dbReference>
<dbReference type="GO" id="GO:0003735">
    <property type="term" value="F:structural constituent of ribosome"/>
    <property type="evidence" value="ECO:0007669"/>
    <property type="project" value="InterPro"/>
</dbReference>
<dbReference type="InterPro" id="IPR000589">
    <property type="entry name" value="Ribosomal_uS15"/>
</dbReference>
<accession>A0A6L2PG03</accession>
<comment type="caution">
    <text evidence="10">The sequence shown here is derived from an EMBL/GenBank/DDBJ whole genome shotgun (WGS) entry which is preliminary data.</text>
</comment>
<feature type="signal peptide" evidence="9">
    <location>
        <begin position="1"/>
        <end position="22"/>
    </location>
</feature>
<keyword evidence="5" id="KW-0496">Mitochondrion</keyword>
<reference evidence="11" key="1">
    <citation type="submission" date="2020-01" db="EMBL/GenBank/DDBJ databases">
        <title>Draft genome sequence of the Termite Coptotermes fromosanus.</title>
        <authorList>
            <person name="Itakura S."/>
            <person name="Yosikawa Y."/>
            <person name="Umezawa K."/>
        </authorList>
    </citation>
    <scope>NUCLEOTIDE SEQUENCE [LARGE SCALE GENOMIC DNA]</scope>
</reference>
<evidence type="ECO:0000256" key="9">
    <source>
        <dbReference type="SAM" id="SignalP"/>
    </source>
</evidence>
<organism evidence="10 11">
    <name type="scientific">Coptotermes formosanus</name>
    <name type="common">Formosan subterranean termite</name>
    <dbReference type="NCBI Taxonomy" id="36987"/>
    <lineage>
        <taxon>Eukaryota</taxon>
        <taxon>Metazoa</taxon>
        <taxon>Ecdysozoa</taxon>
        <taxon>Arthropoda</taxon>
        <taxon>Hexapoda</taxon>
        <taxon>Insecta</taxon>
        <taxon>Pterygota</taxon>
        <taxon>Neoptera</taxon>
        <taxon>Polyneoptera</taxon>
        <taxon>Dictyoptera</taxon>
        <taxon>Blattodea</taxon>
        <taxon>Blattoidea</taxon>
        <taxon>Termitoidae</taxon>
        <taxon>Rhinotermitidae</taxon>
        <taxon>Coptotermes</taxon>
    </lineage>
</organism>
<feature type="chain" id="PRO_5026733689" description="Small ribosomal subunit protein uS15m" evidence="9">
    <location>
        <begin position="23"/>
        <end position="303"/>
    </location>
</feature>
<evidence type="ECO:0000313" key="11">
    <source>
        <dbReference type="Proteomes" id="UP000502823"/>
    </source>
</evidence>
<dbReference type="InParanoid" id="A0A6L2PG03"/>
<evidence type="ECO:0000256" key="6">
    <source>
        <dbReference type="ARBA" id="ARBA00023274"/>
    </source>
</evidence>
<dbReference type="InterPro" id="IPR009068">
    <property type="entry name" value="uS15_NS1_RNA-bd_sf"/>
</dbReference>
<dbReference type="PANTHER" id="PTHR46685:SF1">
    <property type="entry name" value="SMALL RIBOSOMAL SUBUNIT PROTEIN US15M"/>
    <property type="match status" value="1"/>
</dbReference>
<keyword evidence="9" id="KW-0732">Signal</keyword>
<evidence type="ECO:0000313" key="10">
    <source>
        <dbReference type="EMBL" id="GFG30400.1"/>
    </source>
</evidence>
<keyword evidence="11" id="KW-1185">Reference proteome</keyword>
<evidence type="ECO:0000256" key="7">
    <source>
        <dbReference type="ARBA" id="ARBA00035249"/>
    </source>
</evidence>
<keyword evidence="6" id="KW-0687">Ribonucleoprotein</keyword>
<dbReference type="OrthoDB" id="441444at2759"/>
<dbReference type="Gene3D" id="1.10.287.10">
    <property type="entry name" value="S15/NS1, RNA-binding"/>
    <property type="match status" value="1"/>
</dbReference>
<dbReference type="EMBL" id="BLKM01000214">
    <property type="protein sequence ID" value="GFG30400.1"/>
    <property type="molecule type" value="Genomic_DNA"/>
</dbReference>
<dbReference type="Pfam" id="PF00312">
    <property type="entry name" value="Ribosomal_S15"/>
    <property type="match status" value="1"/>
</dbReference>
<gene>
    <name evidence="10" type="ORF">Cfor_05853</name>
</gene>
<dbReference type="SUPFAM" id="SSF47060">
    <property type="entry name" value="S15/NS1 RNA-binding domain"/>
    <property type="match status" value="1"/>
</dbReference>
<evidence type="ECO:0000256" key="1">
    <source>
        <dbReference type="ARBA" id="ARBA00004173"/>
    </source>
</evidence>
<dbReference type="AlphaFoldDB" id="A0A6L2PG03"/>
<evidence type="ECO:0000256" key="3">
    <source>
        <dbReference type="ARBA" id="ARBA00022946"/>
    </source>
</evidence>
<dbReference type="CDD" id="cd00353">
    <property type="entry name" value="Ribosomal_S15p_S13e"/>
    <property type="match status" value="1"/>
</dbReference>
<dbReference type="PANTHER" id="PTHR46685">
    <property type="entry name" value="28S RIBOSOMAL PROTEIN S15, MITOCHONDRIAL"/>
    <property type="match status" value="1"/>
</dbReference>
<dbReference type="GO" id="GO:0032543">
    <property type="term" value="P:mitochondrial translation"/>
    <property type="evidence" value="ECO:0007669"/>
    <property type="project" value="TreeGrafter"/>
</dbReference>
<protein>
    <recommendedName>
        <fullName evidence="7">Small ribosomal subunit protein uS15m</fullName>
    </recommendedName>
    <alternativeName>
        <fullName evidence="8">28S ribosomal protein S15, mitochondrial</fullName>
    </alternativeName>
</protein>
<dbReference type="GO" id="GO:0003723">
    <property type="term" value="F:RNA binding"/>
    <property type="evidence" value="ECO:0007669"/>
    <property type="project" value="TreeGrafter"/>
</dbReference>
<dbReference type="Proteomes" id="UP000502823">
    <property type="component" value="Unassembled WGS sequence"/>
</dbReference>
<sequence>MHGVGLMKVLFGNARLIPSAVAVCDVYANSGGTCKELCNNPYIYQVIRNYAFKSDLKIKWVRPPKIPSIKPEKSGDLVPLPPVDKKQYPLEFQNSEELKTADELVKRVFTLEFFPRRHSFRIVKCNMMNSVRRHALDMGSSESKIAQMTADIRNMQQIMEQFPKDKRRKVKLKELIERRKKWLKYLRIWDYRRFEWLLEELGLVYKPPPSKFHWITRKDSLRKLTDKHCEEVKQQRLHAYRASLEAQQVDFLRTKVQKLQWIRKEEEECGVKPTVTEKDIEQALKQLKELELSKENRLKDKAD</sequence>
<dbReference type="SMART" id="SM01387">
    <property type="entry name" value="Ribosomal_S15"/>
    <property type="match status" value="1"/>
</dbReference>
<dbReference type="InterPro" id="IPR052137">
    <property type="entry name" value="uS15_ribosomal"/>
</dbReference>
<evidence type="ECO:0000256" key="8">
    <source>
        <dbReference type="ARBA" id="ARBA00035528"/>
    </source>
</evidence>
<comment type="subcellular location">
    <subcellularLocation>
        <location evidence="1">Mitochondrion</location>
    </subcellularLocation>
</comment>
<evidence type="ECO:0000256" key="5">
    <source>
        <dbReference type="ARBA" id="ARBA00023128"/>
    </source>
</evidence>
<proteinExistence type="inferred from homology"/>